<dbReference type="GO" id="GO:0000976">
    <property type="term" value="F:transcription cis-regulatory region binding"/>
    <property type="evidence" value="ECO:0007669"/>
    <property type="project" value="TreeGrafter"/>
</dbReference>
<evidence type="ECO:0000256" key="3">
    <source>
        <dbReference type="ARBA" id="ARBA00023163"/>
    </source>
</evidence>
<gene>
    <name evidence="7" type="ORF">HD596_008863</name>
</gene>
<keyword evidence="2 4" id="KW-0238">DNA-binding</keyword>
<keyword evidence="3" id="KW-0804">Transcription</keyword>
<dbReference type="PANTHER" id="PTHR30055:SF151">
    <property type="entry name" value="TRANSCRIPTIONAL REGULATORY PROTEIN"/>
    <property type="match status" value="1"/>
</dbReference>
<comment type="caution">
    <text evidence="7">The sequence shown here is derived from an EMBL/GenBank/DDBJ whole genome shotgun (WGS) entry which is preliminary data.</text>
</comment>
<evidence type="ECO:0000256" key="5">
    <source>
        <dbReference type="SAM" id="MobiDB-lite"/>
    </source>
</evidence>
<dbReference type="InterPro" id="IPR036271">
    <property type="entry name" value="Tet_transcr_reg_TetR-rel_C_sf"/>
</dbReference>
<dbReference type="PROSITE" id="PS50977">
    <property type="entry name" value="HTH_TETR_2"/>
    <property type="match status" value="1"/>
</dbReference>
<feature type="region of interest" description="Disordered" evidence="5">
    <location>
        <begin position="1"/>
        <end position="25"/>
    </location>
</feature>
<dbReference type="EMBL" id="JACHMB010000001">
    <property type="protein sequence ID" value="MBB5782107.1"/>
    <property type="molecule type" value="Genomic_DNA"/>
</dbReference>
<evidence type="ECO:0000256" key="1">
    <source>
        <dbReference type="ARBA" id="ARBA00023015"/>
    </source>
</evidence>
<keyword evidence="8" id="KW-1185">Reference proteome</keyword>
<organism evidence="7 8">
    <name type="scientific">Nonomuraea jabiensis</name>
    <dbReference type="NCBI Taxonomy" id="882448"/>
    <lineage>
        <taxon>Bacteria</taxon>
        <taxon>Bacillati</taxon>
        <taxon>Actinomycetota</taxon>
        <taxon>Actinomycetes</taxon>
        <taxon>Streptosporangiales</taxon>
        <taxon>Streptosporangiaceae</taxon>
        <taxon>Nonomuraea</taxon>
    </lineage>
</organism>
<dbReference type="SUPFAM" id="SSF46689">
    <property type="entry name" value="Homeodomain-like"/>
    <property type="match status" value="1"/>
</dbReference>
<evidence type="ECO:0000256" key="2">
    <source>
        <dbReference type="ARBA" id="ARBA00023125"/>
    </source>
</evidence>
<dbReference type="RefSeq" id="WP_185075277.1">
    <property type="nucleotide sequence ID" value="NZ_JACHMB010000001.1"/>
</dbReference>
<evidence type="ECO:0000259" key="6">
    <source>
        <dbReference type="PROSITE" id="PS50977"/>
    </source>
</evidence>
<dbReference type="Gene3D" id="1.10.357.10">
    <property type="entry name" value="Tetracycline Repressor, domain 2"/>
    <property type="match status" value="1"/>
</dbReference>
<dbReference type="AlphaFoldDB" id="A0A7W9GE85"/>
<dbReference type="InterPro" id="IPR050109">
    <property type="entry name" value="HTH-type_TetR-like_transc_reg"/>
</dbReference>
<evidence type="ECO:0000313" key="8">
    <source>
        <dbReference type="Proteomes" id="UP000579153"/>
    </source>
</evidence>
<dbReference type="Proteomes" id="UP000579153">
    <property type="component" value="Unassembled WGS sequence"/>
</dbReference>
<name>A0A7W9GE85_9ACTN</name>
<proteinExistence type="predicted"/>
<dbReference type="InterPro" id="IPR009057">
    <property type="entry name" value="Homeodomain-like_sf"/>
</dbReference>
<dbReference type="GO" id="GO:0003700">
    <property type="term" value="F:DNA-binding transcription factor activity"/>
    <property type="evidence" value="ECO:0007669"/>
    <property type="project" value="TreeGrafter"/>
</dbReference>
<dbReference type="InterPro" id="IPR004111">
    <property type="entry name" value="Repressor_TetR_C"/>
</dbReference>
<sequence>MSSSPTPNASRLLWSQPRSPGRRPPLSLEKIARTAIDIADAEGLDAVSMQRIAADLGFTKMSLYRHVANKAELLAVMIDMAVGDPPAVSAVSGGWRPRMEHLLQALTETWSRHPWLPGATMGERPMGPNEAAWTDRAVQALSGTGLGGDERLAAAFVLFGHIRNTQSMTTAGTQPWASGGHFDATLTELLHSRRDDFPALAEAISGGADALTDNGRRFGLDRILDGLAALIAQRT</sequence>
<dbReference type="SUPFAM" id="SSF48498">
    <property type="entry name" value="Tetracyclin repressor-like, C-terminal domain"/>
    <property type="match status" value="1"/>
</dbReference>
<accession>A0A7W9GE85</accession>
<evidence type="ECO:0000256" key="4">
    <source>
        <dbReference type="PROSITE-ProRule" id="PRU00335"/>
    </source>
</evidence>
<keyword evidence="1" id="KW-0805">Transcription regulation</keyword>
<evidence type="ECO:0000313" key="7">
    <source>
        <dbReference type="EMBL" id="MBB5782107.1"/>
    </source>
</evidence>
<feature type="DNA-binding region" description="H-T-H motif" evidence="4">
    <location>
        <begin position="48"/>
        <end position="67"/>
    </location>
</feature>
<dbReference type="Pfam" id="PF02909">
    <property type="entry name" value="TetR_C_1"/>
    <property type="match status" value="1"/>
</dbReference>
<feature type="domain" description="HTH tetR-type" evidence="6">
    <location>
        <begin position="25"/>
        <end position="85"/>
    </location>
</feature>
<reference evidence="7 8" key="1">
    <citation type="submission" date="2020-08" db="EMBL/GenBank/DDBJ databases">
        <title>Sequencing the genomes of 1000 actinobacteria strains.</title>
        <authorList>
            <person name="Klenk H.-P."/>
        </authorList>
    </citation>
    <scope>NUCLEOTIDE SEQUENCE [LARGE SCALE GENOMIC DNA]</scope>
    <source>
        <strain evidence="7 8">DSM 45507</strain>
    </source>
</reference>
<dbReference type="GO" id="GO:0045892">
    <property type="term" value="P:negative regulation of DNA-templated transcription"/>
    <property type="evidence" value="ECO:0007669"/>
    <property type="project" value="InterPro"/>
</dbReference>
<dbReference type="Pfam" id="PF00440">
    <property type="entry name" value="TetR_N"/>
    <property type="match status" value="1"/>
</dbReference>
<protein>
    <submittedName>
        <fullName evidence="7">AcrR family transcriptional regulator</fullName>
    </submittedName>
</protein>
<dbReference type="InterPro" id="IPR001647">
    <property type="entry name" value="HTH_TetR"/>
</dbReference>
<dbReference type="PANTHER" id="PTHR30055">
    <property type="entry name" value="HTH-TYPE TRANSCRIPTIONAL REGULATOR RUTR"/>
    <property type="match status" value="1"/>
</dbReference>